<dbReference type="SUPFAM" id="SSF55785">
    <property type="entry name" value="PYP-like sensor domain (PAS domain)"/>
    <property type="match status" value="1"/>
</dbReference>
<dbReference type="InterPro" id="IPR035965">
    <property type="entry name" value="PAS-like_dom_sf"/>
</dbReference>
<dbReference type="RefSeq" id="WP_184110585.1">
    <property type="nucleotide sequence ID" value="NZ_JACHNY010000001.1"/>
</dbReference>
<dbReference type="SMART" id="SM00052">
    <property type="entry name" value="EAL"/>
    <property type="match status" value="1"/>
</dbReference>
<organism evidence="4 5">
    <name type="scientific">Sphingomonas abaci</name>
    <dbReference type="NCBI Taxonomy" id="237611"/>
    <lineage>
        <taxon>Bacteria</taxon>
        <taxon>Pseudomonadati</taxon>
        <taxon>Pseudomonadota</taxon>
        <taxon>Alphaproteobacteria</taxon>
        <taxon>Sphingomonadales</taxon>
        <taxon>Sphingomonadaceae</taxon>
        <taxon>Sphingomonas</taxon>
    </lineage>
</organism>
<dbReference type="PROSITE" id="PS50887">
    <property type="entry name" value="GGDEF"/>
    <property type="match status" value="1"/>
</dbReference>
<dbReference type="CDD" id="cd01949">
    <property type="entry name" value="GGDEF"/>
    <property type="match status" value="1"/>
</dbReference>
<sequence>MLRQIRHLVSRDNSAEAVPADAKALQLSRFVEAFEAEGSGWFWETDAEGRIIYLSDHVCRKLMIDAVRRSDIVLADILEVDPHELASSRTLRFHLSTKAAFRNVPVRIAGGDTNIAWSITGRPKVDERGEFEGYIGSGSDLAERRQSQAAITRLAYSDALTGLANRERMRGTLETLLFTRQSGFQPTALLLLDLDRFKAVNDTLGHQMGDELLKQVAQRLQRVIGYDGVVGRLGGDEFQVIIANDTIRMRVEALSQNVIASISQPYSVDGNVITIGCSIGIAIAPEHGQSVENLVRNADLALYAAKDQGRGLHHVYSEDLLIEASRRREMEDDLRHALANDELHVVYQPVVSTVSERIVGYEALVRWQHTRRGVISPAEFIPVAEEAGLITGIGEWVLRTAIRDCARWPAGIRVAVNVSPMQFSNPKFPAIVANALSTASLDPSRLELEITESVFLNDDGRTDRMFKALKHLGVRLALDDFGTGYSALGYLKNAPFDKIKIDQSFVRGAIQAGNRNAAIIRAIVTLATTFGMETTAEGVEHQDEIAFVRDLGCSHIQGYVYGRPERNEHVLTALSGYGDPAAAVGHKVSRAPREKVIRKARLNKGGSREEVVIRNVSKGGAMIEGSALTTSDIDTDVLIELLQGQIRAGQVRWVDEGKAGIRFCEDAD</sequence>
<dbReference type="InterPro" id="IPR001633">
    <property type="entry name" value="EAL_dom"/>
</dbReference>
<dbReference type="InterPro" id="IPR000160">
    <property type="entry name" value="GGDEF_dom"/>
</dbReference>
<reference evidence="4 5" key="1">
    <citation type="submission" date="2020-08" db="EMBL/GenBank/DDBJ databases">
        <title>Genomic Encyclopedia of Type Strains, Phase IV (KMG-IV): sequencing the most valuable type-strain genomes for metagenomic binning, comparative biology and taxonomic classification.</title>
        <authorList>
            <person name="Goeker M."/>
        </authorList>
    </citation>
    <scope>NUCLEOTIDE SEQUENCE [LARGE SCALE GENOMIC DNA]</scope>
    <source>
        <strain evidence="4 5">DSM 15867</strain>
    </source>
</reference>
<dbReference type="Pfam" id="PF00563">
    <property type="entry name" value="EAL"/>
    <property type="match status" value="1"/>
</dbReference>
<dbReference type="Gene3D" id="3.30.70.270">
    <property type="match status" value="1"/>
</dbReference>
<dbReference type="InterPro" id="IPR052155">
    <property type="entry name" value="Biofilm_reg_signaling"/>
</dbReference>
<protein>
    <submittedName>
        <fullName evidence="4">Diguanylate cyclase (GGDEF)-like protein</fullName>
    </submittedName>
</protein>
<dbReference type="Gene3D" id="3.30.450.20">
    <property type="entry name" value="PAS domain"/>
    <property type="match status" value="1"/>
</dbReference>
<dbReference type="InterPro" id="IPR035919">
    <property type="entry name" value="EAL_sf"/>
</dbReference>
<feature type="domain" description="GGDEF" evidence="3">
    <location>
        <begin position="185"/>
        <end position="318"/>
    </location>
</feature>
<keyword evidence="5" id="KW-1185">Reference proteome</keyword>
<dbReference type="PROSITE" id="PS50883">
    <property type="entry name" value="EAL"/>
    <property type="match status" value="1"/>
</dbReference>
<dbReference type="InterPro" id="IPR029787">
    <property type="entry name" value="Nucleotide_cyclase"/>
</dbReference>
<dbReference type="PANTHER" id="PTHR44757:SF2">
    <property type="entry name" value="BIOFILM ARCHITECTURE MAINTENANCE PROTEIN MBAA"/>
    <property type="match status" value="1"/>
</dbReference>
<dbReference type="PROSITE" id="PS50113">
    <property type="entry name" value="PAC"/>
    <property type="match status" value="1"/>
</dbReference>
<evidence type="ECO:0000259" key="3">
    <source>
        <dbReference type="PROSITE" id="PS50887"/>
    </source>
</evidence>
<dbReference type="Pfam" id="PF00990">
    <property type="entry name" value="GGDEF"/>
    <property type="match status" value="1"/>
</dbReference>
<dbReference type="SMART" id="SM00267">
    <property type="entry name" value="GGDEF"/>
    <property type="match status" value="1"/>
</dbReference>
<dbReference type="EMBL" id="JACHNY010000001">
    <property type="protein sequence ID" value="MBB4616011.1"/>
    <property type="molecule type" value="Genomic_DNA"/>
</dbReference>
<feature type="domain" description="EAL" evidence="2">
    <location>
        <begin position="327"/>
        <end position="578"/>
    </location>
</feature>
<name>A0A7W7AFI3_9SPHN</name>
<gene>
    <name evidence="4" type="ORF">GGQ96_000117</name>
</gene>
<dbReference type="CDD" id="cd01948">
    <property type="entry name" value="EAL"/>
    <property type="match status" value="1"/>
</dbReference>
<dbReference type="PANTHER" id="PTHR44757">
    <property type="entry name" value="DIGUANYLATE CYCLASE DGCP"/>
    <property type="match status" value="1"/>
</dbReference>
<dbReference type="SUPFAM" id="SSF55073">
    <property type="entry name" value="Nucleotide cyclase"/>
    <property type="match status" value="1"/>
</dbReference>
<dbReference type="Gene3D" id="3.20.20.450">
    <property type="entry name" value="EAL domain"/>
    <property type="match status" value="1"/>
</dbReference>
<dbReference type="InterPro" id="IPR000700">
    <property type="entry name" value="PAS-assoc_C"/>
</dbReference>
<proteinExistence type="predicted"/>
<feature type="domain" description="PAC" evidence="1">
    <location>
        <begin position="102"/>
        <end position="153"/>
    </location>
</feature>
<evidence type="ECO:0000313" key="5">
    <source>
        <dbReference type="Proteomes" id="UP000574769"/>
    </source>
</evidence>
<dbReference type="Proteomes" id="UP000574769">
    <property type="component" value="Unassembled WGS sequence"/>
</dbReference>
<evidence type="ECO:0000259" key="2">
    <source>
        <dbReference type="PROSITE" id="PS50883"/>
    </source>
</evidence>
<dbReference type="NCBIfam" id="TIGR00254">
    <property type="entry name" value="GGDEF"/>
    <property type="match status" value="1"/>
</dbReference>
<evidence type="ECO:0000259" key="1">
    <source>
        <dbReference type="PROSITE" id="PS50113"/>
    </source>
</evidence>
<dbReference type="SUPFAM" id="SSF141371">
    <property type="entry name" value="PilZ domain-like"/>
    <property type="match status" value="1"/>
</dbReference>
<comment type="caution">
    <text evidence="4">The sequence shown here is derived from an EMBL/GenBank/DDBJ whole genome shotgun (WGS) entry which is preliminary data.</text>
</comment>
<evidence type="ECO:0000313" key="4">
    <source>
        <dbReference type="EMBL" id="MBB4616011.1"/>
    </source>
</evidence>
<dbReference type="AlphaFoldDB" id="A0A7W7AFI3"/>
<accession>A0A7W7AFI3</accession>
<dbReference type="InterPro" id="IPR043128">
    <property type="entry name" value="Rev_trsase/Diguanyl_cyclase"/>
</dbReference>
<dbReference type="SUPFAM" id="SSF141868">
    <property type="entry name" value="EAL domain-like"/>
    <property type="match status" value="1"/>
</dbReference>